<reference evidence="1 2" key="1">
    <citation type="journal article" date="2011" name="PLoS Genet.">
        <title>Finished genome of the fungal wheat pathogen Mycosphaerella graminicola reveals dispensome structure, chromosome plasticity, and stealth pathogenesis.</title>
        <authorList>
            <person name="Goodwin S.B."/>
            <person name="Ben M'barek S."/>
            <person name="Dhillon B."/>
            <person name="Wittenberg A.H.J."/>
            <person name="Crane C.F."/>
            <person name="Hane J.K."/>
            <person name="Foster A.J."/>
            <person name="Van der Lee T.A.J."/>
            <person name="Grimwood J."/>
            <person name="Aerts A."/>
            <person name="Antoniw J."/>
            <person name="Bailey A."/>
            <person name="Bluhm B."/>
            <person name="Bowler J."/>
            <person name="Bristow J."/>
            <person name="van der Burgt A."/>
            <person name="Canto-Canche B."/>
            <person name="Churchill A.C.L."/>
            <person name="Conde-Ferraez L."/>
            <person name="Cools H.J."/>
            <person name="Coutinho P.M."/>
            <person name="Csukai M."/>
            <person name="Dehal P."/>
            <person name="De Wit P."/>
            <person name="Donzelli B."/>
            <person name="van de Geest H.C."/>
            <person name="van Ham R.C.H.J."/>
            <person name="Hammond-Kosack K.E."/>
            <person name="Henrissat B."/>
            <person name="Kilian A."/>
            <person name="Kobayashi A.K."/>
            <person name="Koopmann E."/>
            <person name="Kourmpetis Y."/>
            <person name="Kuzniar A."/>
            <person name="Lindquist E."/>
            <person name="Lombard V."/>
            <person name="Maliepaard C."/>
            <person name="Martins N."/>
            <person name="Mehrabi R."/>
            <person name="Nap J.P.H."/>
            <person name="Ponomarenko A."/>
            <person name="Rudd J.J."/>
            <person name="Salamov A."/>
            <person name="Schmutz J."/>
            <person name="Schouten H.J."/>
            <person name="Shapiro H."/>
            <person name="Stergiopoulos I."/>
            <person name="Torriani S.F.F."/>
            <person name="Tu H."/>
            <person name="de Vries R.P."/>
            <person name="Waalwijk C."/>
            <person name="Ware S.B."/>
            <person name="Wiebenga A."/>
            <person name="Zwiers L.-H."/>
            <person name="Oliver R.P."/>
            <person name="Grigoriev I.V."/>
            <person name="Kema G.H.J."/>
        </authorList>
    </citation>
    <scope>NUCLEOTIDE SEQUENCE [LARGE SCALE GENOMIC DNA]</scope>
    <source>
        <strain evidence="2">CBS 115943 / IPO323</strain>
    </source>
</reference>
<evidence type="ECO:0000313" key="1">
    <source>
        <dbReference type="EMBL" id="EGP85231.1"/>
    </source>
</evidence>
<evidence type="ECO:0000313" key="2">
    <source>
        <dbReference type="Proteomes" id="UP000008062"/>
    </source>
</evidence>
<dbReference type="EMBL" id="CM001203">
    <property type="protein sequence ID" value="EGP85231.1"/>
    <property type="molecule type" value="Genomic_DNA"/>
</dbReference>
<dbReference type="KEGG" id="ztr:MYCGRDRAFT_101080"/>
<dbReference type="HOGENOM" id="CLU_2308305_0_0_1"/>
<proteinExistence type="predicted"/>
<keyword evidence="2" id="KW-1185">Reference proteome</keyword>
<accession>F9XH00</accession>
<sequence>MSIEMIFASAVRLPHIPHPPRPLPIDCGTEGTITRLKMTLTPLRMSFAHPSKLSTRRIHMLNVFKCCRKRILRLEVVKLSPFVIFQIPQEHRLKSIIQMP</sequence>
<dbReference type="RefSeq" id="XP_003850255.1">
    <property type="nucleotide sequence ID" value="XM_003850207.1"/>
</dbReference>
<gene>
    <name evidence="1" type="ORF">MYCGRDRAFT_101080</name>
</gene>
<dbReference type="GeneID" id="13394430"/>
<name>F9XH00_ZYMTI</name>
<dbReference type="Proteomes" id="UP000008062">
    <property type="component" value="Chromosome 8"/>
</dbReference>
<dbReference type="InParanoid" id="F9XH00"/>
<dbReference type="AlphaFoldDB" id="F9XH00"/>
<organism evidence="1 2">
    <name type="scientific">Zymoseptoria tritici (strain CBS 115943 / IPO323)</name>
    <name type="common">Speckled leaf blotch fungus</name>
    <name type="synonym">Septoria tritici</name>
    <dbReference type="NCBI Taxonomy" id="336722"/>
    <lineage>
        <taxon>Eukaryota</taxon>
        <taxon>Fungi</taxon>
        <taxon>Dikarya</taxon>
        <taxon>Ascomycota</taxon>
        <taxon>Pezizomycotina</taxon>
        <taxon>Dothideomycetes</taxon>
        <taxon>Dothideomycetidae</taxon>
        <taxon>Mycosphaerellales</taxon>
        <taxon>Mycosphaerellaceae</taxon>
        <taxon>Zymoseptoria</taxon>
    </lineage>
</organism>
<protein>
    <submittedName>
        <fullName evidence="1">Uncharacterized protein</fullName>
    </submittedName>
</protein>